<dbReference type="Proteomes" id="UP001307705">
    <property type="component" value="Unassembled WGS sequence"/>
</dbReference>
<organism evidence="1 2">
    <name type="scientific">Algoriphagus taiwanensis</name>
    <dbReference type="NCBI Taxonomy" id="1445656"/>
    <lineage>
        <taxon>Bacteria</taxon>
        <taxon>Pseudomonadati</taxon>
        <taxon>Bacteroidota</taxon>
        <taxon>Cytophagia</taxon>
        <taxon>Cytophagales</taxon>
        <taxon>Cyclobacteriaceae</taxon>
        <taxon>Algoriphagus</taxon>
    </lineage>
</organism>
<dbReference type="EMBL" id="BTPE01000005">
    <property type="protein sequence ID" value="GMQ33669.1"/>
    <property type="molecule type" value="Genomic_DNA"/>
</dbReference>
<proteinExistence type="predicted"/>
<name>A0ABQ6Q0H6_9BACT</name>
<keyword evidence="2" id="KW-1185">Reference proteome</keyword>
<protein>
    <recommendedName>
        <fullName evidence="3">Addiction module component</fullName>
    </recommendedName>
</protein>
<reference evidence="1 2" key="1">
    <citation type="submission" date="2023-08" db="EMBL/GenBank/DDBJ databases">
        <title>Draft genome sequence of Algoriphagus taiwanensis.</title>
        <authorList>
            <person name="Takatani N."/>
            <person name="Hosokawa M."/>
            <person name="Sawabe T."/>
        </authorList>
    </citation>
    <scope>NUCLEOTIDE SEQUENCE [LARGE SCALE GENOMIC DNA]</scope>
    <source>
        <strain evidence="1 2">JCM 19755</strain>
    </source>
</reference>
<evidence type="ECO:0008006" key="3">
    <source>
        <dbReference type="Google" id="ProtNLM"/>
    </source>
</evidence>
<comment type="caution">
    <text evidence="1">The sequence shown here is derived from an EMBL/GenBank/DDBJ whole genome shotgun (WGS) entry which is preliminary data.</text>
</comment>
<evidence type="ECO:0000313" key="2">
    <source>
        <dbReference type="Proteomes" id="UP001307705"/>
    </source>
</evidence>
<dbReference type="RefSeq" id="WP_338228478.1">
    <property type="nucleotide sequence ID" value="NZ_BTPE01000005.1"/>
</dbReference>
<accession>A0ABQ6Q0H6</accession>
<sequence>MEKISIPVKAQLAKAWQNASEELKIEISQVLETQIEQLLSGGEEKKQVLTYLQSLQEEMKNKGLTQDILDDILH</sequence>
<evidence type="ECO:0000313" key="1">
    <source>
        <dbReference type="EMBL" id="GMQ33669.1"/>
    </source>
</evidence>
<gene>
    <name evidence="1" type="ORF">Ataiwa_19410</name>
</gene>